<reference evidence="4" key="1">
    <citation type="submission" date="2016-10" db="EMBL/GenBank/DDBJ databases">
        <authorList>
            <person name="Varghese N."/>
            <person name="Submissions S."/>
        </authorList>
    </citation>
    <scope>NUCLEOTIDE SEQUENCE [LARGE SCALE GENOMIC DNA]</scope>
    <source>
        <strain evidence="4">DSM 17044</strain>
    </source>
</reference>
<protein>
    <submittedName>
        <fullName evidence="3">Lysophospholipase L1</fullName>
    </submittedName>
</protein>
<evidence type="ECO:0000259" key="1">
    <source>
        <dbReference type="Pfam" id="PF13472"/>
    </source>
</evidence>
<dbReference type="Pfam" id="PF13472">
    <property type="entry name" value="Lipase_GDSL_2"/>
    <property type="match status" value="1"/>
</dbReference>
<dbReference type="Gene3D" id="3.40.50.1110">
    <property type="entry name" value="SGNH hydrolase"/>
    <property type="match status" value="1"/>
</dbReference>
<dbReference type="Proteomes" id="UP000182719">
    <property type="component" value="Unassembled WGS sequence"/>
</dbReference>
<evidence type="ECO:0000313" key="4">
    <source>
        <dbReference type="Proteomes" id="UP000182719"/>
    </source>
</evidence>
<name>A0A1H7YKW3_STIAU</name>
<dbReference type="Pfam" id="PF17996">
    <property type="entry name" value="CE2_N"/>
    <property type="match status" value="1"/>
</dbReference>
<dbReference type="InterPro" id="IPR052762">
    <property type="entry name" value="PCW_deacetylase/CE"/>
</dbReference>
<dbReference type="CDD" id="cd01831">
    <property type="entry name" value="Endoglucanase_E_like"/>
    <property type="match status" value="1"/>
</dbReference>
<dbReference type="InterPro" id="IPR013830">
    <property type="entry name" value="SGNH_hydro"/>
</dbReference>
<evidence type="ECO:0000259" key="2">
    <source>
        <dbReference type="Pfam" id="PF17996"/>
    </source>
</evidence>
<feature type="domain" description="Carbohydrate esterase 2 N-terminal" evidence="2">
    <location>
        <begin position="48"/>
        <end position="152"/>
    </location>
</feature>
<dbReference type="Gene3D" id="2.60.120.260">
    <property type="entry name" value="Galactose-binding domain-like"/>
    <property type="match status" value="1"/>
</dbReference>
<dbReference type="EMBL" id="FOAP01000017">
    <property type="protein sequence ID" value="SEM46635.1"/>
    <property type="molecule type" value="Genomic_DNA"/>
</dbReference>
<dbReference type="PANTHER" id="PTHR37834">
    <property type="entry name" value="GDSL-LIKE LIPASE/ACYLHYDROLASE DOMAIN PROTEIN (AFU_ORTHOLOGUE AFUA_2G00620)"/>
    <property type="match status" value="1"/>
</dbReference>
<feature type="domain" description="SGNH hydrolase-type esterase" evidence="1">
    <location>
        <begin position="161"/>
        <end position="352"/>
    </location>
</feature>
<dbReference type="SUPFAM" id="SSF52266">
    <property type="entry name" value="SGNH hydrolase"/>
    <property type="match status" value="1"/>
</dbReference>
<evidence type="ECO:0000313" key="3">
    <source>
        <dbReference type="EMBL" id="SEM46635.1"/>
    </source>
</evidence>
<dbReference type="AlphaFoldDB" id="A0A1H7YKW3"/>
<dbReference type="GO" id="GO:0052689">
    <property type="term" value="F:carboxylic ester hydrolase activity"/>
    <property type="evidence" value="ECO:0007669"/>
    <property type="project" value="InterPro"/>
</dbReference>
<proteinExistence type="predicted"/>
<keyword evidence="4" id="KW-1185">Reference proteome</keyword>
<dbReference type="InterPro" id="IPR040794">
    <property type="entry name" value="CE2_N"/>
</dbReference>
<dbReference type="RefSeq" id="WP_075009408.1">
    <property type="nucleotide sequence ID" value="NZ_FOAP01000017.1"/>
</dbReference>
<sequence>MASSFPKRLLARTLIPLLFIGCARVLLGPPGELPPRERIAADHPLLRYTGRFDFTVPQAPVFDWPGVSIEAAFEGTSCAVHLVDGNNNYNVSVDGQPPTVLRTSARDTYVLAQGLAEGRHTVRLTRRTESGFGPGTFHGFLLDKGRTLVPLPPALGRRLLFIGDSFTAGYGNEGQLGCQFSRGTENVERAYAALVASELGAEFSILAKSGRGVVRNYAEPGPVSEKPMPAYFAQARAEQAQPPWDFQRWVPDAVVINLGTNDFSTLPHPPREVFLAGYEALIAEVRAAYPDVPVLCVAGPRMKEPGTELIETLVARQHAKDGGRTHLALIHDTLEVPHDYGCDMHPGLSGHRKIAGQLKPILASMLGWRQEVSLGDSFPGIPLQAGRLPITPGPPAWPAPHPK</sequence>
<dbReference type="PANTHER" id="PTHR37834:SF2">
    <property type="entry name" value="ESTERASE, SGNH HYDROLASE-TYPE"/>
    <property type="match status" value="1"/>
</dbReference>
<gene>
    <name evidence="3" type="ORF">SAMN05444354_11760</name>
</gene>
<dbReference type="OrthoDB" id="9801375at2"/>
<dbReference type="InterPro" id="IPR037461">
    <property type="entry name" value="CtCE2-like_dom"/>
</dbReference>
<organism evidence="3 4">
    <name type="scientific">Stigmatella aurantiaca</name>
    <dbReference type="NCBI Taxonomy" id="41"/>
    <lineage>
        <taxon>Bacteria</taxon>
        <taxon>Pseudomonadati</taxon>
        <taxon>Myxococcota</taxon>
        <taxon>Myxococcia</taxon>
        <taxon>Myxococcales</taxon>
        <taxon>Cystobacterineae</taxon>
        <taxon>Archangiaceae</taxon>
        <taxon>Stigmatella</taxon>
    </lineage>
</organism>
<dbReference type="InterPro" id="IPR036514">
    <property type="entry name" value="SGNH_hydro_sf"/>
</dbReference>
<accession>A0A1H7YKW3</accession>